<feature type="non-terminal residue" evidence="1">
    <location>
        <position position="1"/>
    </location>
</feature>
<dbReference type="EMBL" id="SNRY01006247">
    <property type="protein sequence ID" value="KAA6313025.1"/>
    <property type="molecule type" value="Genomic_DNA"/>
</dbReference>
<evidence type="ECO:0000313" key="1">
    <source>
        <dbReference type="EMBL" id="KAA6313025.1"/>
    </source>
</evidence>
<protein>
    <submittedName>
        <fullName evidence="1">Uncharacterized protein</fullName>
    </submittedName>
</protein>
<comment type="caution">
    <text evidence="1">The sequence shown here is derived from an EMBL/GenBank/DDBJ whole genome shotgun (WGS) entry which is preliminary data.</text>
</comment>
<name>A0A5J4PU98_9ZZZZ</name>
<sequence length="132" mass="15547">MMNQLELLKQKTKIEVYWKQWIMQLQQDYPKHEIIDQIKGDPSEAYTAIGVTLTKNNLKLEVLIEHDTDTIYYGIRKIECSETLLLKISDFIKSLGFINKTALWFGFKDTSYENGYNDLKAFIDKVIKFTEL</sequence>
<organism evidence="1">
    <name type="scientific">termite gut metagenome</name>
    <dbReference type="NCBI Taxonomy" id="433724"/>
    <lineage>
        <taxon>unclassified sequences</taxon>
        <taxon>metagenomes</taxon>
        <taxon>organismal metagenomes</taxon>
    </lineage>
</organism>
<reference evidence="1" key="1">
    <citation type="submission" date="2019-03" db="EMBL/GenBank/DDBJ databases">
        <title>Single cell metagenomics reveals metabolic interactions within the superorganism composed of flagellate Streblomastix strix and complex community of Bacteroidetes bacteria on its surface.</title>
        <authorList>
            <person name="Treitli S.C."/>
            <person name="Kolisko M."/>
            <person name="Husnik F."/>
            <person name="Keeling P."/>
            <person name="Hampl V."/>
        </authorList>
    </citation>
    <scope>NUCLEOTIDE SEQUENCE</scope>
    <source>
        <strain evidence="1">STM</strain>
    </source>
</reference>
<dbReference type="AlphaFoldDB" id="A0A5J4PU98"/>
<accession>A0A5J4PU98</accession>
<proteinExistence type="predicted"/>
<gene>
    <name evidence="1" type="ORF">EZS27_036137</name>
</gene>